<evidence type="ECO:0000256" key="3">
    <source>
        <dbReference type="SAM" id="MobiDB-lite"/>
    </source>
</evidence>
<dbReference type="InterPro" id="IPR023772">
    <property type="entry name" value="DNA-bd_HTH_TetR-type_CS"/>
</dbReference>
<feature type="domain" description="HTH tetR-type" evidence="4">
    <location>
        <begin position="64"/>
        <end position="124"/>
    </location>
</feature>
<dbReference type="SUPFAM" id="SSF48498">
    <property type="entry name" value="Tetracyclin repressor-like, C-terminal domain"/>
    <property type="match status" value="1"/>
</dbReference>
<dbReference type="Proteomes" id="UP000199347">
    <property type="component" value="Unassembled WGS sequence"/>
</dbReference>
<dbReference type="InterPro" id="IPR015292">
    <property type="entry name" value="Tscrpt_reg_YbiH_C"/>
</dbReference>
<dbReference type="PROSITE" id="PS01081">
    <property type="entry name" value="HTH_TETR_1"/>
    <property type="match status" value="1"/>
</dbReference>
<feature type="region of interest" description="Disordered" evidence="3">
    <location>
        <begin position="1"/>
        <end position="66"/>
    </location>
</feature>
<dbReference type="GO" id="GO:0003700">
    <property type="term" value="F:DNA-binding transcription factor activity"/>
    <property type="evidence" value="ECO:0007669"/>
    <property type="project" value="TreeGrafter"/>
</dbReference>
<keyword evidence="6" id="KW-1185">Reference proteome</keyword>
<evidence type="ECO:0000259" key="4">
    <source>
        <dbReference type="PROSITE" id="PS50977"/>
    </source>
</evidence>
<protein>
    <submittedName>
        <fullName evidence="5">Transcriptional regulator, TetR family</fullName>
    </submittedName>
</protein>
<name>A0A1G5M7Y0_AFIMA</name>
<proteinExistence type="predicted"/>
<accession>A0A1G5M7Y0</accession>
<dbReference type="GO" id="GO:0000976">
    <property type="term" value="F:transcription cis-regulatory region binding"/>
    <property type="evidence" value="ECO:0007669"/>
    <property type="project" value="TreeGrafter"/>
</dbReference>
<evidence type="ECO:0000313" key="6">
    <source>
        <dbReference type="Proteomes" id="UP000199347"/>
    </source>
</evidence>
<dbReference type="Gene3D" id="1.10.357.10">
    <property type="entry name" value="Tetracycline Repressor, domain 2"/>
    <property type="match status" value="1"/>
</dbReference>
<dbReference type="InterPro" id="IPR050109">
    <property type="entry name" value="HTH-type_TetR-like_transc_reg"/>
</dbReference>
<dbReference type="Pfam" id="PF09209">
    <property type="entry name" value="CecR_C"/>
    <property type="match status" value="1"/>
</dbReference>
<feature type="DNA-binding region" description="H-T-H motif" evidence="2">
    <location>
        <begin position="87"/>
        <end position="106"/>
    </location>
</feature>
<gene>
    <name evidence="5" type="ORF">SAMN03080610_00190</name>
</gene>
<keyword evidence="1 2" id="KW-0238">DNA-binding</keyword>
<organism evidence="5 6">
    <name type="scientific">Afifella marina DSM 2698</name>
    <dbReference type="NCBI Taxonomy" id="1120955"/>
    <lineage>
        <taxon>Bacteria</taxon>
        <taxon>Pseudomonadati</taxon>
        <taxon>Pseudomonadota</taxon>
        <taxon>Alphaproteobacteria</taxon>
        <taxon>Hyphomicrobiales</taxon>
        <taxon>Afifellaceae</taxon>
        <taxon>Afifella</taxon>
    </lineage>
</organism>
<dbReference type="InterPro" id="IPR036271">
    <property type="entry name" value="Tet_transcr_reg_TetR-rel_C_sf"/>
</dbReference>
<dbReference type="InterPro" id="IPR001647">
    <property type="entry name" value="HTH_TetR"/>
</dbReference>
<evidence type="ECO:0000313" key="5">
    <source>
        <dbReference type="EMBL" id="SCZ20861.1"/>
    </source>
</evidence>
<feature type="compositionally biased region" description="Pro residues" evidence="3">
    <location>
        <begin position="7"/>
        <end position="22"/>
    </location>
</feature>
<dbReference type="STRING" id="1120955.SAMN03080610_00190"/>
<dbReference type="PRINTS" id="PR00455">
    <property type="entry name" value="HTHTETR"/>
</dbReference>
<feature type="compositionally biased region" description="Basic and acidic residues" evidence="3">
    <location>
        <begin position="26"/>
        <end position="35"/>
    </location>
</feature>
<dbReference type="Pfam" id="PF00440">
    <property type="entry name" value="TetR_N"/>
    <property type="match status" value="1"/>
</dbReference>
<sequence>MSRNPVSQPPMLQPPMLQPPMLQPKEGARRPKSSEDATGASRAPAQGPATSRRSPASPANVPGDTTRERILDAALELFGERGLHAASVRDVAKLAKANVAAISYHFGGKEELYLAVAGHVAEIMGSRIAERAPQIVDAAPPANPQEALAHLELAFDTIVDVIVGHEDMRRVARFILREQMSPTAAFDIIYAQVMERMHRTVCLNFAVATGLDPDSETVRLRTFLLIGQGIFLRVAEAVVLRRLEADRYTPALLAEIKAMLKTHLNLVVTELRGRKAEA</sequence>
<dbReference type="Gene3D" id="1.10.10.60">
    <property type="entry name" value="Homeodomain-like"/>
    <property type="match status" value="1"/>
</dbReference>
<dbReference type="InterPro" id="IPR009057">
    <property type="entry name" value="Homeodomain-like_sf"/>
</dbReference>
<dbReference type="AlphaFoldDB" id="A0A1G5M7Y0"/>
<reference evidence="5 6" key="1">
    <citation type="submission" date="2016-10" db="EMBL/GenBank/DDBJ databases">
        <authorList>
            <person name="de Groot N.N."/>
        </authorList>
    </citation>
    <scope>NUCLEOTIDE SEQUENCE [LARGE SCALE GENOMIC DNA]</scope>
    <source>
        <strain evidence="5 6">DSM 2698</strain>
    </source>
</reference>
<evidence type="ECO:0000256" key="2">
    <source>
        <dbReference type="PROSITE-ProRule" id="PRU00335"/>
    </source>
</evidence>
<dbReference type="PANTHER" id="PTHR30055:SF146">
    <property type="entry name" value="HTH-TYPE TRANSCRIPTIONAL DUAL REGULATOR CECR"/>
    <property type="match status" value="1"/>
</dbReference>
<dbReference type="PANTHER" id="PTHR30055">
    <property type="entry name" value="HTH-TYPE TRANSCRIPTIONAL REGULATOR RUTR"/>
    <property type="match status" value="1"/>
</dbReference>
<dbReference type="SUPFAM" id="SSF46689">
    <property type="entry name" value="Homeodomain-like"/>
    <property type="match status" value="1"/>
</dbReference>
<dbReference type="PROSITE" id="PS50977">
    <property type="entry name" value="HTH_TETR_2"/>
    <property type="match status" value="1"/>
</dbReference>
<dbReference type="EMBL" id="FMVW01000001">
    <property type="protein sequence ID" value="SCZ20861.1"/>
    <property type="molecule type" value="Genomic_DNA"/>
</dbReference>
<evidence type="ECO:0000256" key="1">
    <source>
        <dbReference type="ARBA" id="ARBA00023125"/>
    </source>
</evidence>